<proteinExistence type="predicted"/>
<gene>
    <name evidence="3" type="ORF">GH975_01655</name>
</gene>
<feature type="coiled-coil region" evidence="1">
    <location>
        <begin position="83"/>
        <end position="110"/>
    </location>
</feature>
<keyword evidence="2" id="KW-0732">Signal</keyword>
<sequence>MVHLNALSLSFSPVTFALAMLVFHPHSSEHAMNPFEPFQQLSEQLMQRMPEPMRQLSEQAQTQVKETMAQGLASLDLVSRDEFEAQTQLLARADARIAELEARLSALDSTPDA</sequence>
<dbReference type="Pfam" id="PF04380">
    <property type="entry name" value="BMFP"/>
    <property type="match status" value="1"/>
</dbReference>
<feature type="chain" id="PRO_5024415791" evidence="2">
    <location>
        <begin position="20"/>
        <end position="113"/>
    </location>
</feature>
<dbReference type="PANTHER" id="PTHR38040">
    <property type="entry name" value="UBIQUINONE BIOSYNTHESIS ACCESSORY FACTOR UBIK"/>
    <property type="match status" value="1"/>
</dbReference>
<dbReference type="PANTHER" id="PTHR38040:SF1">
    <property type="entry name" value="UBIQUINONE BIOSYNTHESIS ACCESSORY FACTOR UBIK"/>
    <property type="match status" value="1"/>
</dbReference>
<dbReference type="GO" id="GO:0005829">
    <property type="term" value="C:cytosol"/>
    <property type="evidence" value="ECO:0007669"/>
    <property type="project" value="TreeGrafter"/>
</dbReference>
<dbReference type="EMBL" id="CP045871">
    <property type="protein sequence ID" value="QGG79336.1"/>
    <property type="molecule type" value="Genomic_DNA"/>
</dbReference>
<dbReference type="KEGG" id="llp:GH975_01655"/>
<dbReference type="Proteomes" id="UP000388235">
    <property type="component" value="Chromosome"/>
</dbReference>
<keyword evidence="4" id="KW-1185">Reference proteome</keyword>
<dbReference type="InterPro" id="IPR007475">
    <property type="entry name" value="UbiK"/>
</dbReference>
<evidence type="ECO:0000313" key="3">
    <source>
        <dbReference type="EMBL" id="QGG79336.1"/>
    </source>
</evidence>
<dbReference type="OrthoDB" id="5297354at2"/>
<dbReference type="AlphaFoldDB" id="A0A5Q2QBE4"/>
<feature type="signal peptide" evidence="2">
    <location>
        <begin position="1"/>
        <end position="19"/>
    </location>
</feature>
<accession>A0A5Q2QBE4</accession>
<keyword evidence="1" id="KW-0175">Coiled coil</keyword>
<evidence type="ECO:0000313" key="4">
    <source>
        <dbReference type="Proteomes" id="UP000388235"/>
    </source>
</evidence>
<name>A0A5Q2QBE4_9GAMM</name>
<reference evidence="3 4" key="1">
    <citation type="submission" date="2019-11" db="EMBL/GenBank/DDBJ databases">
        <authorList>
            <person name="Khan S.A."/>
            <person name="Jeon C.O."/>
            <person name="Chun B.H."/>
        </authorList>
    </citation>
    <scope>NUCLEOTIDE SEQUENCE [LARGE SCALE GENOMIC DNA]</scope>
    <source>
        <strain evidence="3 4">IMCC 1097</strain>
    </source>
</reference>
<protein>
    <submittedName>
        <fullName evidence="3">Accessory factor UbiK family protein</fullName>
    </submittedName>
</protein>
<evidence type="ECO:0000256" key="1">
    <source>
        <dbReference type="SAM" id="Coils"/>
    </source>
</evidence>
<organism evidence="3 4">
    <name type="scientific">Litorivicinus lipolyticus</name>
    <dbReference type="NCBI Taxonomy" id="418701"/>
    <lineage>
        <taxon>Bacteria</taxon>
        <taxon>Pseudomonadati</taxon>
        <taxon>Pseudomonadota</taxon>
        <taxon>Gammaproteobacteria</taxon>
        <taxon>Oceanospirillales</taxon>
        <taxon>Litorivicinaceae</taxon>
        <taxon>Litorivicinus</taxon>
    </lineage>
</organism>
<evidence type="ECO:0000256" key="2">
    <source>
        <dbReference type="SAM" id="SignalP"/>
    </source>
</evidence>